<reference evidence="2" key="2">
    <citation type="journal article" date="2023" name="BMC Genomics">
        <title>Pest status, molecular evolution, and epigenetic factors derived from the genome assembly of Frankliniella fusca, a thysanopteran phytovirus vector.</title>
        <authorList>
            <person name="Catto M.A."/>
            <person name="Labadie P.E."/>
            <person name="Jacobson A.L."/>
            <person name="Kennedy G.G."/>
            <person name="Srinivasan R."/>
            <person name="Hunt B.G."/>
        </authorList>
    </citation>
    <scope>NUCLEOTIDE SEQUENCE</scope>
    <source>
        <strain evidence="2">PL_HMW_Pooled</strain>
    </source>
</reference>
<dbReference type="Proteomes" id="UP001219518">
    <property type="component" value="Unassembled WGS sequence"/>
</dbReference>
<accession>A0AAE1HAB0</accession>
<dbReference type="EMBL" id="JAHWGI010000685">
    <property type="protein sequence ID" value="KAK3917101.1"/>
    <property type="molecule type" value="Genomic_DNA"/>
</dbReference>
<sequence length="155" mass="18282">MDEMLSFALCSFRPHYICDFERLGLGDLLKLHLIKRALNWILIEIFQPVHRHRMRNDLNDFKYLFAPVPGVPFFEDLFFSTDSDIITHIKLCFLTCVFYTVVQVIIYLQNPIGCHVYRTHFDRAVIGVIVCIHNIIKQSIYISVLFSMSESFKQF</sequence>
<dbReference type="AlphaFoldDB" id="A0AAE1HAB0"/>
<evidence type="ECO:0000313" key="3">
    <source>
        <dbReference type="Proteomes" id="UP001219518"/>
    </source>
</evidence>
<organism evidence="2 3">
    <name type="scientific">Frankliniella fusca</name>
    <dbReference type="NCBI Taxonomy" id="407009"/>
    <lineage>
        <taxon>Eukaryota</taxon>
        <taxon>Metazoa</taxon>
        <taxon>Ecdysozoa</taxon>
        <taxon>Arthropoda</taxon>
        <taxon>Hexapoda</taxon>
        <taxon>Insecta</taxon>
        <taxon>Pterygota</taxon>
        <taxon>Neoptera</taxon>
        <taxon>Paraneoptera</taxon>
        <taxon>Thysanoptera</taxon>
        <taxon>Terebrantia</taxon>
        <taxon>Thripoidea</taxon>
        <taxon>Thripidae</taxon>
        <taxon>Frankliniella</taxon>
    </lineage>
</organism>
<keyword evidence="1" id="KW-0472">Membrane</keyword>
<protein>
    <submittedName>
        <fullName evidence="2">Bifunctional protein GlmU</fullName>
    </submittedName>
</protein>
<name>A0AAE1HAB0_9NEOP</name>
<keyword evidence="1" id="KW-0812">Transmembrane</keyword>
<keyword evidence="1" id="KW-1133">Transmembrane helix</keyword>
<feature type="transmembrane region" description="Helical" evidence="1">
    <location>
        <begin position="85"/>
        <end position="108"/>
    </location>
</feature>
<comment type="caution">
    <text evidence="2">The sequence shown here is derived from an EMBL/GenBank/DDBJ whole genome shotgun (WGS) entry which is preliminary data.</text>
</comment>
<evidence type="ECO:0000256" key="1">
    <source>
        <dbReference type="SAM" id="Phobius"/>
    </source>
</evidence>
<gene>
    <name evidence="2" type="ORF">KUF71_006720</name>
</gene>
<reference evidence="2" key="1">
    <citation type="submission" date="2021-07" db="EMBL/GenBank/DDBJ databases">
        <authorList>
            <person name="Catto M.A."/>
            <person name="Jacobson A."/>
            <person name="Kennedy G."/>
            <person name="Labadie P."/>
            <person name="Hunt B.G."/>
            <person name="Srinivasan R."/>
        </authorList>
    </citation>
    <scope>NUCLEOTIDE SEQUENCE</scope>
    <source>
        <strain evidence="2">PL_HMW_Pooled</strain>
        <tissue evidence="2">Head</tissue>
    </source>
</reference>
<evidence type="ECO:0000313" key="2">
    <source>
        <dbReference type="EMBL" id="KAK3917101.1"/>
    </source>
</evidence>
<keyword evidence="3" id="KW-1185">Reference proteome</keyword>
<proteinExistence type="predicted"/>